<dbReference type="EMBL" id="JBBNAF010000003">
    <property type="protein sequence ID" value="KAK9160952.1"/>
    <property type="molecule type" value="Genomic_DNA"/>
</dbReference>
<evidence type="ECO:0008006" key="3">
    <source>
        <dbReference type="Google" id="ProtNLM"/>
    </source>
</evidence>
<dbReference type="PANTHER" id="PTHR10492">
    <property type="match status" value="1"/>
</dbReference>
<organism evidence="1 2">
    <name type="scientific">Stephania yunnanensis</name>
    <dbReference type="NCBI Taxonomy" id="152371"/>
    <lineage>
        <taxon>Eukaryota</taxon>
        <taxon>Viridiplantae</taxon>
        <taxon>Streptophyta</taxon>
        <taxon>Embryophyta</taxon>
        <taxon>Tracheophyta</taxon>
        <taxon>Spermatophyta</taxon>
        <taxon>Magnoliopsida</taxon>
        <taxon>Ranunculales</taxon>
        <taxon>Menispermaceae</taxon>
        <taxon>Menispermoideae</taxon>
        <taxon>Cissampelideae</taxon>
        <taxon>Stephania</taxon>
    </lineage>
</organism>
<accession>A0AAP0KZY5</accession>
<comment type="caution">
    <text evidence="1">The sequence shown here is derived from an EMBL/GenBank/DDBJ whole genome shotgun (WGS) entry which is preliminary data.</text>
</comment>
<evidence type="ECO:0000313" key="1">
    <source>
        <dbReference type="EMBL" id="KAK9160952.1"/>
    </source>
</evidence>
<name>A0AAP0KZY5_9MAGN</name>
<proteinExistence type="predicted"/>
<sequence length="131" mass="15583">MPYNLRSLFVTILVYCHRTNLNELWEEFKEKTCEDFYRELHNRSMVERRAMQYIHSILESLSKDIRTYNLNCPSIEEKQDVTVVLMLQSSLNDKQKLAYDLIIGKVFKDESRMFFIDGPGAPGKLFCIEQY</sequence>
<dbReference type="AlphaFoldDB" id="A0AAP0KZY5"/>
<gene>
    <name evidence="1" type="ORF">Syun_007293</name>
</gene>
<protein>
    <recommendedName>
        <fullName evidence="3">ATP-dependent DNA helicase</fullName>
    </recommendedName>
</protein>
<reference evidence="1 2" key="1">
    <citation type="submission" date="2024-01" db="EMBL/GenBank/DDBJ databases">
        <title>Genome assemblies of Stephania.</title>
        <authorList>
            <person name="Yang L."/>
        </authorList>
    </citation>
    <scope>NUCLEOTIDE SEQUENCE [LARGE SCALE GENOMIC DNA]</scope>
    <source>
        <strain evidence="1">YNDBR</strain>
        <tissue evidence="1">Leaf</tissue>
    </source>
</reference>
<dbReference type="PANTHER" id="PTHR10492:SF92">
    <property type="entry name" value="ATP-DEPENDENT DNA HELICASE"/>
    <property type="match status" value="1"/>
</dbReference>
<evidence type="ECO:0000313" key="2">
    <source>
        <dbReference type="Proteomes" id="UP001420932"/>
    </source>
</evidence>
<keyword evidence="2" id="KW-1185">Reference proteome</keyword>
<dbReference type="Proteomes" id="UP001420932">
    <property type="component" value="Unassembled WGS sequence"/>
</dbReference>